<dbReference type="PATRIC" id="fig|137591.25.peg.1997"/>
<dbReference type="GO" id="GO:0005886">
    <property type="term" value="C:plasma membrane"/>
    <property type="evidence" value="ECO:0007669"/>
    <property type="project" value="UniProtKB-SubCell"/>
</dbReference>
<comment type="similarity">
    <text evidence="2">Belongs to the ABC transporter superfamily.</text>
</comment>
<evidence type="ECO:0000256" key="5">
    <source>
        <dbReference type="ARBA" id="ARBA00022741"/>
    </source>
</evidence>
<gene>
    <name evidence="10" type="primary">glnQ_4</name>
    <name evidence="9" type="ORF">B6254_0552</name>
    <name evidence="10" type="ORF">QX99_02026</name>
</gene>
<keyword evidence="3" id="KW-0813">Transport</keyword>
<dbReference type="InterPro" id="IPR003593">
    <property type="entry name" value="AAA+_ATPase"/>
</dbReference>
<dbReference type="RefSeq" id="WP_043712265.1">
    <property type="nucleotide sequence ID" value="NZ_CABJFA010000005.1"/>
</dbReference>
<sequence length="233" mass="25193">MTMAVKQLVVTVPTNKKHVTKEVLHEVSFDIPTAQVLTILGPSGAGKSTLIRTLNGLQPVTTGSVPDLAGQTAMVFQHFNLFANLTALDNVASPLYLTGQQSKAAARERAMTLLEKFNLAGVATQYPSSLSGGQKQRIGILRALITEAPVLLLDEPTSALDPESIREVTDMITEVAKLPNRTIILVTHDIAFARDISDDVLLLADGRVQAFERADDFFAPEQQNTAITAFLTR</sequence>
<reference evidence="9 12" key="2">
    <citation type="submission" date="2017-04" db="EMBL/GenBank/DDBJ databases">
        <title>Weissella cibaria strain m2 complete genome.</title>
        <authorList>
            <person name="Pan Q."/>
            <person name="Tan M."/>
            <person name="Yao F."/>
            <person name="Su S."/>
        </authorList>
    </citation>
    <scope>NUCLEOTIDE SEQUENCE [LARGE SCALE GENOMIC DNA]</scope>
    <source>
        <strain evidence="9 12">M2</strain>
    </source>
</reference>
<evidence type="ECO:0000313" key="12">
    <source>
        <dbReference type="Proteomes" id="UP000244870"/>
    </source>
</evidence>
<dbReference type="InterPro" id="IPR027417">
    <property type="entry name" value="P-loop_NTPase"/>
</dbReference>
<evidence type="ECO:0000256" key="1">
    <source>
        <dbReference type="ARBA" id="ARBA00004202"/>
    </source>
</evidence>
<keyword evidence="6 9" id="KW-0067">ATP-binding</keyword>
<dbReference type="KEGG" id="wcb:AO080_10875"/>
<dbReference type="GO" id="GO:0005524">
    <property type="term" value="F:ATP binding"/>
    <property type="evidence" value="ECO:0007669"/>
    <property type="project" value="UniProtKB-KW"/>
</dbReference>
<dbReference type="Proteomes" id="UP000244870">
    <property type="component" value="Chromosome"/>
</dbReference>
<dbReference type="InterPro" id="IPR003439">
    <property type="entry name" value="ABC_transporter-like_ATP-bd"/>
</dbReference>
<keyword evidence="5" id="KW-0547">Nucleotide-binding</keyword>
<dbReference type="PROSITE" id="PS00211">
    <property type="entry name" value="ABC_TRANSPORTER_1"/>
    <property type="match status" value="1"/>
</dbReference>
<dbReference type="InterPro" id="IPR017871">
    <property type="entry name" value="ABC_transporter-like_CS"/>
</dbReference>
<proteinExistence type="inferred from homology"/>
<name>A0A0D1LL10_9LACO</name>
<evidence type="ECO:0000256" key="6">
    <source>
        <dbReference type="ARBA" id="ARBA00022840"/>
    </source>
</evidence>
<evidence type="ECO:0000313" key="9">
    <source>
        <dbReference type="EMBL" id="AWF94973.1"/>
    </source>
</evidence>
<dbReference type="EMBL" id="JWHU01000040">
    <property type="protein sequence ID" value="KIU19342.1"/>
    <property type="molecule type" value="Genomic_DNA"/>
</dbReference>
<protein>
    <submittedName>
        <fullName evidence="10">GlnQ_4 protein</fullName>
    </submittedName>
    <submittedName>
        <fullName evidence="9">Putative amino-acid ABC transporter ATP-binding protein</fullName>
    </submittedName>
</protein>
<dbReference type="Proteomes" id="UP000032287">
    <property type="component" value="Unassembled WGS sequence"/>
</dbReference>
<organism evidence="10 11">
    <name type="scientific">Weissella cibaria</name>
    <dbReference type="NCBI Taxonomy" id="137591"/>
    <lineage>
        <taxon>Bacteria</taxon>
        <taxon>Bacillati</taxon>
        <taxon>Bacillota</taxon>
        <taxon>Bacilli</taxon>
        <taxon>Lactobacillales</taxon>
        <taxon>Lactobacillaceae</taxon>
        <taxon>Weissella</taxon>
    </lineage>
</organism>
<dbReference type="eggNOG" id="COG1126">
    <property type="taxonomic scope" value="Bacteria"/>
</dbReference>
<dbReference type="EMBL" id="CP020928">
    <property type="protein sequence ID" value="AWF94973.1"/>
    <property type="molecule type" value="Genomic_DNA"/>
</dbReference>
<dbReference type="OrthoDB" id="2151853at2"/>
<evidence type="ECO:0000256" key="4">
    <source>
        <dbReference type="ARBA" id="ARBA00022475"/>
    </source>
</evidence>
<dbReference type="Gene3D" id="3.40.50.300">
    <property type="entry name" value="P-loop containing nucleotide triphosphate hydrolases"/>
    <property type="match status" value="1"/>
</dbReference>
<dbReference type="Pfam" id="PF00005">
    <property type="entry name" value="ABC_tran"/>
    <property type="match status" value="1"/>
</dbReference>
<dbReference type="SMART" id="SM00382">
    <property type="entry name" value="AAA"/>
    <property type="match status" value="1"/>
</dbReference>
<comment type="subcellular location">
    <subcellularLocation>
        <location evidence="1">Cell membrane</location>
        <topology evidence="1">Peripheral membrane protein</topology>
    </subcellularLocation>
</comment>
<feature type="domain" description="ABC transporter" evidence="8">
    <location>
        <begin position="3"/>
        <end position="230"/>
    </location>
</feature>
<evidence type="ECO:0000256" key="3">
    <source>
        <dbReference type="ARBA" id="ARBA00022448"/>
    </source>
</evidence>
<accession>A0A0D1LL10</accession>
<evidence type="ECO:0000313" key="10">
    <source>
        <dbReference type="EMBL" id="KIU19342.1"/>
    </source>
</evidence>
<dbReference type="PROSITE" id="PS50893">
    <property type="entry name" value="ABC_TRANSPORTER_2"/>
    <property type="match status" value="1"/>
</dbReference>
<reference evidence="10 11" key="1">
    <citation type="journal article" date="2015" name="Microbiology (Mosc.)">
        <title>Genomics of the Weissella cibaria species with an examination of its metabolic traits.</title>
        <authorList>
            <person name="Lynch K.M."/>
            <person name="Lucid A."/>
            <person name="Arendt E.K."/>
            <person name="Sleator R.D."/>
            <person name="Lucey B."/>
            <person name="Coffey A."/>
        </authorList>
    </citation>
    <scope>NUCLEOTIDE SEQUENCE [LARGE SCALE GENOMIC DNA]</scope>
    <source>
        <strain evidence="10 11">MG1</strain>
    </source>
</reference>
<evidence type="ECO:0000256" key="7">
    <source>
        <dbReference type="ARBA" id="ARBA00023136"/>
    </source>
</evidence>
<keyword evidence="11" id="KW-1185">Reference proteome</keyword>
<dbReference type="STRING" id="137591.AO080_10875"/>
<keyword evidence="7" id="KW-0472">Membrane</keyword>
<dbReference type="GO" id="GO:0016887">
    <property type="term" value="F:ATP hydrolysis activity"/>
    <property type="evidence" value="ECO:0007669"/>
    <property type="project" value="InterPro"/>
</dbReference>
<dbReference type="AlphaFoldDB" id="A0A0D1LL10"/>
<keyword evidence="4" id="KW-1003">Cell membrane</keyword>
<dbReference type="SUPFAM" id="SSF52540">
    <property type="entry name" value="P-loop containing nucleoside triphosphate hydrolases"/>
    <property type="match status" value="1"/>
</dbReference>
<evidence type="ECO:0000256" key="2">
    <source>
        <dbReference type="ARBA" id="ARBA00005417"/>
    </source>
</evidence>
<dbReference type="InterPro" id="IPR050086">
    <property type="entry name" value="MetN_ABC_transporter-like"/>
</dbReference>
<dbReference type="PANTHER" id="PTHR43166:SF9">
    <property type="entry name" value="GLUTAMATE_ASPARTATE IMPORT ATP-BINDING PROTEIN GLTL"/>
    <property type="match status" value="1"/>
</dbReference>
<evidence type="ECO:0000313" key="11">
    <source>
        <dbReference type="Proteomes" id="UP000032287"/>
    </source>
</evidence>
<dbReference type="PANTHER" id="PTHR43166">
    <property type="entry name" value="AMINO ACID IMPORT ATP-BINDING PROTEIN"/>
    <property type="match status" value="1"/>
</dbReference>
<evidence type="ECO:0000259" key="8">
    <source>
        <dbReference type="PROSITE" id="PS50893"/>
    </source>
</evidence>